<proteinExistence type="predicted"/>
<evidence type="ECO:0000256" key="7">
    <source>
        <dbReference type="ARBA" id="ARBA00023136"/>
    </source>
</evidence>
<dbReference type="Proteomes" id="UP000002630">
    <property type="component" value="Linkage Group LG09"/>
</dbReference>
<dbReference type="GO" id="GO:0042626">
    <property type="term" value="F:ATPase-coupled transmembrane transporter activity"/>
    <property type="evidence" value="ECO:0007669"/>
    <property type="project" value="TreeGrafter"/>
</dbReference>
<dbReference type="SUPFAM" id="SSF52540">
    <property type="entry name" value="P-loop containing nucleoside triphosphate hydrolases"/>
    <property type="match status" value="1"/>
</dbReference>
<dbReference type="GO" id="GO:0005524">
    <property type="term" value="F:ATP binding"/>
    <property type="evidence" value="ECO:0007669"/>
    <property type="project" value="UniProtKB-KW"/>
</dbReference>
<keyword evidence="11" id="KW-1185">Reference proteome</keyword>
<name>D7G376_ECTSI</name>
<dbReference type="eggNOG" id="KOG0061">
    <property type="taxonomic scope" value="Eukaryota"/>
</dbReference>
<feature type="transmembrane region" description="Helical" evidence="8">
    <location>
        <begin position="404"/>
        <end position="429"/>
    </location>
</feature>
<dbReference type="InterPro" id="IPR027417">
    <property type="entry name" value="P-loop_NTPase"/>
</dbReference>
<evidence type="ECO:0000256" key="4">
    <source>
        <dbReference type="ARBA" id="ARBA00022741"/>
    </source>
</evidence>
<dbReference type="PANTHER" id="PTHR48041:SF139">
    <property type="entry name" value="PROTEIN SCARLET"/>
    <property type="match status" value="1"/>
</dbReference>
<evidence type="ECO:0000256" key="1">
    <source>
        <dbReference type="ARBA" id="ARBA00004141"/>
    </source>
</evidence>
<dbReference type="AlphaFoldDB" id="D7G376"/>
<keyword evidence="3 8" id="KW-0812">Transmembrane</keyword>
<comment type="subcellular location">
    <subcellularLocation>
        <location evidence="1">Membrane</location>
        <topology evidence="1">Multi-pass membrane protein</topology>
    </subcellularLocation>
</comment>
<dbReference type="Pfam" id="PF00005">
    <property type="entry name" value="ABC_tran"/>
    <property type="match status" value="1"/>
</dbReference>
<evidence type="ECO:0000256" key="8">
    <source>
        <dbReference type="SAM" id="Phobius"/>
    </source>
</evidence>
<dbReference type="Pfam" id="PF03283">
    <property type="entry name" value="PAE"/>
    <property type="match status" value="1"/>
</dbReference>
<keyword evidence="4" id="KW-0547">Nucleotide-binding</keyword>
<dbReference type="eggNOG" id="KOG4287">
    <property type="taxonomic scope" value="Eukaryota"/>
</dbReference>
<dbReference type="EMBL" id="FN648708">
    <property type="protein sequence ID" value="CBJ26923.1"/>
    <property type="molecule type" value="Genomic_DNA"/>
</dbReference>
<dbReference type="OrthoDB" id="2015280at2759"/>
<evidence type="ECO:0000256" key="3">
    <source>
        <dbReference type="ARBA" id="ARBA00022692"/>
    </source>
</evidence>
<sequence>MIRTASFVVWGTMRFPDTYRRLYTYGWLGWLHLSICGASGSLDVGSSMEQHVLDSAVCADGSPGVFYMATNTSSTDYVMFIQGGGACAYDEELCDEYLDDRPQAFTSTGLPDAMNAHGVLSDDPEENPLYRETLQTVLGNVSATATVVLVGSSAGGIGAFNAATWLLESFDQVSELSVVLDSSFFFDVDGTLGDMLAPLAADPSMAYSTICAEDFNGGPCCLQFNCMVQKGYYPTADDRLRGTFVLSTLQDALTGALILERGNVNSEAVESVWDVAAYAGQTETSLRNLAALYKAELSFFAPSCIDHGLLLVGDVELWMCPSGTESFDNVDALCLTDEETGALSGVEFQVTLDDVRLRLAAEISVDAWERIQVALFDSCNDINCNPTCMSELIPGTRDESESTLVWTLVLATCAVALLVLGGGLIAVVWGVRWRNRAVGIVTSALLEESRKSRDKQAPSLRRLRCFDALPTSRRWRTRSPSGIDTVPEEKQLLHNMDGEVPKGSLCALMGPSGSGKSTLLDLLTGRKAIGRCSGELMFNGKSIANQKGSYISKSGYMRAIKLTSLEGSINTKAGGLSGGLKRRLSLALELLPDRRVLFLDEPTSGLDATSSLELMTILKRLSTKVTLVVAIHQPRPELWLLFTHAILLKDGRTVYCGPADEALSSITRWEVWDVQLEKAS</sequence>
<gene>
    <name evidence="10" type="ORF">Esi_0050_0067</name>
</gene>
<evidence type="ECO:0000259" key="9">
    <source>
        <dbReference type="PROSITE" id="PS50893"/>
    </source>
</evidence>
<evidence type="ECO:0000256" key="2">
    <source>
        <dbReference type="ARBA" id="ARBA00022448"/>
    </source>
</evidence>
<dbReference type="EMBL" id="FN649734">
    <property type="protein sequence ID" value="CBJ26923.1"/>
    <property type="molecule type" value="Genomic_DNA"/>
</dbReference>
<evidence type="ECO:0000313" key="10">
    <source>
        <dbReference type="EMBL" id="CBJ26923.1"/>
    </source>
</evidence>
<dbReference type="PANTHER" id="PTHR48041">
    <property type="entry name" value="ABC TRANSPORTER G FAMILY MEMBER 28"/>
    <property type="match status" value="1"/>
</dbReference>
<dbReference type="Gene3D" id="3.40.50.300">
    <property type="entry name" value="P-loop containing nucleotide triphosphate hydrolases"/>
    <property type="match status" value="2"/>
</dbReference>
<dbReference type="GO" id="GO:0016887">
    <property type="term" value="F:ATP hydrolysis activity"/>
    <property type="evidence" value="ECO:0007669"/>
    <property type="project" value="InterPro"/>
</dbReference>
<protein>
    <recommendedName>
        <fullName evidence="9">ABC transporter domain-containing protein</fullName>
    </recommendedName>
</protein>
<dbReference type="SMART" id="SM00382">
    <property type="entry name" value="AAA"/>
    <property type="match status" value="1"/>
</dbReference>
<keyword evidence="2" id="KW-0813">Transport</keyword>
<accession>D7G376</accession>
<dbReference type="InterPro" id="IPR004963">
    <property type="entry name" value="PAE/NOTUM"/>
</dbReference>
<keyword evidence="7 8" id="KW-0472">Membrane</keyword>
<dbReference type="InterPro" id="IPR003439">
    <property type="entry name" value="ABC_transporter-like_ATP-bd"/>
</dbReference>
<dbReference type="ESTHER" id="ectsi-d7g376">
    <property type="family name" value="Pectinacetylesterase-Notum"/>
</dbReference>
<keyword evidence="6 8" id="KW-1133">Transmembrane helix</keyword>
<evidence type="ECO:0000313" key="11">
    <source>
        <dbReference type="Proteomes" id="UP000002630"/>
    </source>
</evidence>
<dbReference type="InParanoid" id="D7G376"/>
<evidence type="ECO:0000256" key="6">
    <source>
        <dbReference type="ARBA" id="ARBA00022989"/>
    </source>
</evidence>
<evidence type="ECO:0000256" key="5">
    <source>
        <dbReference type="ARBA" id="ARBA00022840"/>
    </source>
</evidence>
<dbReference type="STRING" id="2880.D7G376"/>
<organism evidence="10 11">
    <name type="scientific">Ectocarpus siliculosus</name>
    <name type="common">Brown alga</name>
    <name type="synonym">Conferva siliculosa</name>
    <dbReference type="NCBI Taxonomy" id="2880"/>
    <lineage>
        <taxon>Eukaryota</taxon>
        <taxon>Sar</taxon>
        <taxon>Stramenopiles</taxon>
        <taxon>Ochrophyta</taxon>
        <taxon>PX clade</taxon>
        <taxon>Phaeophyceae</taxon>
        <taxon>Ectocarpales</taxon>
        <taxon>Ectocarpaceae</taxon>
        <taxon>Ectocarpus</taxon>
    </lineage>
</organism>
<dbReference type="PROSITE" id="PS50893">
    <property type="entry name" value="ABC_TRANSPORTER_2"/>
    <property type="match status" value="1"/>
</dbReference>
<reference evidence="10 11" key="1">
    <citation type="journal article" date="2010" name="Nature">
        <title>The Ectocarpus genome and the independent evolution of multicellularity in brown algae.</title>
        <authorList>
            <person name="Cock J.M."/>
            <person name="Sterck L."/>
            <person name="Rouze P."/>
            <person name="Scornet D."/>
            <person name="Allen A.E."/>
            <person name="Amoutzias G."/>
            <person name="Anthouard V."/>
            <person name="Artiguenave F."/>
            <person name="Aury J.M."/>
            <person name="Badger J.H."/>
            <person name="Beszteri B."/>
            <person name="Billiau K."/>
            <person name="Bonnet E."/>
            <person name="Bothwell J.H."/>
            <person name="Bowler C."/>
            <person name="Boyen C."/>
            <person name="Brownlee C."/>
            <person name="Carrano C.J."/>
            <person name="Charrier B."/>
            <person name="Cho G.Y."/>
            <person name="Coelho S.M."/>
            <person name="Collen J."/>
            <person name="Corre E."/>
            <person name="Da Silva C."/>
            <person name="Delage L."/>
            <person name="Delaroque N."/>
            <person name="Dittami S.M."/>
            <person name="Doulbeau S."/>
            <person name="Elias M."/>
            <person name="Farnham G."/>
            <person name="Gachon C.M."/>
            <person name="Gschloessl B."/>
            <person name="Heesch S."/>
            <person name="Jabbari K."/>
            <person name="Jubin C."/>
            <person name="Kawai H."/>
            <person name="Kimura K."/>
            <person name="Kloareg B."/>
            <person name="Kupper F.C."/>
            <person name="Lang D."/>
            <person name="Le Bail A."/>
            <person name="Leblanc C."/>
            <person name="Lerouge P."/>
            <person name="Lohr M."/>
            <person name="Lopez P.J."/>
            <person name="Martens C."/>
            <person name="Maumus F."/>
            <person name="Michel G."/>
            <person name="Miranda-Saavedra D."/>
            <person name="Morales J."/>
            <person name="Moreau H."/>
            <person name="Motomura T."/>
            <person name="Nagasato C."/>
            <person name="Napoli C.A."/>
            <person name="Nelson D.R."/>
            <person name="Nyvall-Collen P."/>
            <person name="Peters A.F."/>
            <person name="Pommier C."/>
            <person name="Potin P."/>
            <person name="Poulain J."/>
            <person name="Quesneville H."/>
            <person name="Read B."/>
            <person name="Rensing S.A."/>
            <person name="Ritter A."/>
            <person name="Rousvoal S."/>
            <person name="Samanta M."/>
            <person name="Samson G."/>
            <person name="Schroeder D.C."/>
            <person name="Segurens B."/>
            <person name="Strittmatter M."/>
            <person name="Tonon T."/>
            <person name="Tregear J.W."/>
            <person name="Valentin K."/>
            <person name="von Dassow P."/>
            <person name="Yamagishi T."/>
            <person name="Van de Peer Y."/>
            <person name="Wincker P."/>
        </authorList>
    </citation>
    <scope>NUCLEOTIDE SEQUENCE [LARGE SCALE GENOMIC DNA]</scope>
    <source>
        <strain evidence="11">Ec32 / CCAP1310/4</strain>
    </source>
</reference>
<dbReference type="InterPro" id="IPR050352">
    <property type="entry name" value="ABCG_transporters"/>
</dbReference>
<keyword evidence="5" id="KW-0067">ATP-binding</keyword>
<feature type="domain" description="ABC transporter" evidence="9">
    <location>
        <begin position="477"/>
        <end position="675"/>
    </location>
</feature>
<dbReference type="InterPro" id="IPR003593">
    <property type="entry name" value="AAA+_ATPase"/>
</dbReference>
<dbReference type="GO" id="GO:0016020">
    <property type="term" value="C:membrane"/>
    <property type="evidence" value="ECO:0007669"/>
    <property type="project" value="UniProtKB-SubCell"/>
</dbReference>